<dbReference type="InterPro" id="IPR012902">
    <property type="entry name" value="N_methyl_site"/>
</dbReference>
<dbReference type="AlphaFoldDB" id="A0A179BNT7"/>
<dbReference type="RefSeq" id="WP_064217803.1">
    <property type="nucleotide sequence ID" value="NZ_LVXZ01000012.1"/>
</dbReference>
<comment type="caution">
    <text evidence="2">The sequence shown here is derived from an EMBL/GenBank/DDBJ whole genome shotgun (WGS) entry which is preliminary data.</text>
</comment>
<dbReference type="EMBL" id="LVXZ01000012">
    <property type="protein sequence ID" value="OAP93302.1"/>
    <property type="molecule type" value="Genomic_DNA"/>
</dbReference>
<protein>
    <recommendedName>
        <fullName evidence="4">Prepilin-type N-terminal cleavage/methylation domain-containing protein</fullName>
    </recommendedName>
</protein>
<evidence type="ECO:0000313" key="3">
    <source>
        <dbReference type="Proteomes" id="UP000078302"/>
    </source>
</evidence>
<evidence type="ECO:0000256" key="1">
    <source>
        <dbReference type="SAM" id="Phobius"/>
    </source>
</evidence>
<dbReference type="Proteomes" id="UP000078302">
    <property type="component" value="Unassembled WGS sequence"/>
</dbReference>
<feature type="transmembrane region" description="Helical" evidence="1">
    <location>
        <begin position="12"/>
        <end position="33"/>
    </location>
</feature>
<dbReference type="NCBIfam" id="TIGR02532">
    <property type="entry name" value="IV_pilin_GFxxxE"/>
    <property type="match status" value="1"/>
</dbReference>
<dbReference type="PROSITE" id="PS00409">
    <property type="entry name" value="PROKAR_NTER_METHYL"/>
    <property type="match status" value="1"/>
</dbReference>
<evidence type="ECO:0000313" key="2">
    <source>
        <dbReference type="EMBL" id="OAP93302.1"/>
    </source>
</evidence>
<organism evidence="2 3">
    <name type="scientific">Acidithiobacillus ferrooxidans</name>
    <name type="common">Thiobacillus ferrooxidans</name>
    <dbReference type="NCBI Taxonomy" id="920"/>
    <lineage>
        <taxon>Bacteria</taxon>
        <taxon>Pseudomonadati</taxon>
        <taxon>Pseudomonadota</taxon>
        <taxon>Acidithiobacillia</taxon>
        <taxon>Acidithiobacillales</taxon>
        <taxon>Acidithiobacillaceae</taxon>
        <taxon>Acidithiobacillus</taxon>
    </lineage>
</organism>
<keyword evidence="3" id="KW-1185">Reference proteome</keyword>
<proteinExistence type="predicted"/>
<keyword evidence="1" id="KW-0472">Membrane</keyword>
<gene>
    <name evidence="2" type="ORF">A4H96_00750</name>
</gene>
<reference evidence="2 3" key="1">
    <citation type="submission" date="2016-04" db="EMBL/GenBank/DDBJ databases">
        <title>Acidithiobacillus ferrooxidans genome sequencing and assembly.</title>
        <authorList>
            <person name="Zhou Z."/>
        </authorList>
    </citation>
    <scope>NUCLEOTIDE SEQUENCE [LARGE SCALE GENOMIC DNA]</scope>
    <source>
        <strain evidence="2 3">BY0502</strain>
    </source>
</reference>
<dbReference type="Pfam" id="PF07963">
    <property type="entry name" value="N_methyl"/>
    <property type="match status" value="1"/>
</dbReference>
<dbReference type="Gene3D" id="3.30.700.10">
    <property type="entry name" value="Glycoprotein, Type 4 Pilin"/>
    <property type="match status" value="1"/>
</dbReference>
<name>A0A179BNT7_ACIFR</name>
<dbReference type="SUPFAM" id="SSF54523">
    <property type="entry name" value="Pili subunits"/>
    <property type="match status" value="1"/>
</dbReference>
<sequence>MRSNEGEAGFSLIEILVAIAVIVIVTAAILPSIDEYISFAQGLETQAAISRVRKAMTQAYKDNAMLIDTYTGASIWLNANGSEQFTTNNAVPINDPSAMETGYLGLAKYAGQAANKIAIDGYGRPWMVYVSNLLYGQYQSWTIPYHIIAFVSVKDSGGPQSAEANGVSFNPNTGQLTLPPHAYAAVINGLPIEEKLYRQTLTSLQAVAQAYGTYFTTSYLANQQRSLGLDYFASSDSNDQLNAGDWNSASSIGNSGNGNGPGFPYPGVTGSPLTNNNVGACDVQPAENLAGFANALGLSTESLTSAWGYPIGIGNGPNANSAANTCYGNNRDPSSSNGGLQTPPFTAFIDAWAPGGVLMAVPVVGDY</sequence>
<dbReference type="InterPro" id="IPR045584">
    <property type="entry name" value="Pilin-like"/>
</dbReference>
<keyword evidence="1" id="KW-0812">Transmembrane</keyword>
<accession>A0A179BNT7</accession>
<evidence type="ECO:0008006" key="4">
    <source>
        <dbReference type="Google" id="ProtNLM"/>
    </source>
</evidence>
<keyword evidence="1" id="KW-1133">Transmembrane helix</keyword>